<dbReference type="Proteomes" id="UP001432062">
    <property type="component" value="Chromosome"/>
</dbReference>
<proteinExistence type="predicted"/>
<name>A0ABZ1Z5F5_9NOCA</name>
<dbReference type="EMBL" id="CP109441">
    <property type="protein sequence ID" value="WUV50784.1"/>
    <property type="molecule type" value="Genomic_DNA"/>
</dbReference>
<feature type="compositionally biased region" description="Basic and acidic residues" evidence="1">
    <location>
        <begin position="23"/>
        <end position="57"/>
    </location>
</feature>
<accession>A0ABZ1Z5F5</accession>
<sequence length="57" mass="6588">MTIKDKVAQQVRAVRTSLRKLLAKPDEDSRRRTDIGGKHPNDVVERISKSLRDAFKR</sequence>
<evidence type="ECO:0008006" key="4">
    <source>
        <dbReference type="Google" id="ProtNLM"/>
    </source>
</evidence>
<evidence type="ECO:0000256" key="1">
    <source>
        <dbReference type="SAM" id="MobiDB-lite"/>
    </source>
</evidence>
<organism evidence="2 3">
    <name type="scientific">Nocardia vinacea</name>
    <dbReference type="NCBI Taxonomy" id="96468"/>
    <lineage>
        <taxon>Bacteria</taxon>
        <taxon>Bacillati</taxon>
        <taxon>Actinomycetota</taxon>
        <taxon>Actinomycetes</taxon>
        <taxon>Mycobacteriales</taxon>
        <taxon>Nocardiaceae</taxon>
        <taxon>Nocardia</taxon>
    </lineage>
</organism>
<dbReference type="RefSeq" id="WP_327095445.1">
    <property type="nucleotide sequence ID" value="NZ_CP109149.1"/>
</dbReference>
<reference evidence="2" key="1">
    <citation type="submission" date="2022-10" db="EMBL/GenBank/DDBJ databases">
        <title>The complete genomes of actinobacterial strains from the NBC collection.</title>
        <authorList>
            <person name="Joergensen T.S."/>
            <person name="Alvarez Arevalo M."/>
            <person name="Sterndorff E.B."/>
            <person name="Faurdal D."/>
            <person name="Vuksanovic O."/>
            <person name="Mourched A.-S."/>
            <person name="Charusanti P."/>
            <person name="Shaw S."/>
            <person name="Blin K."/>
            <person name="Weber T."/>
        </authorList>
    </citation>
    <scope>NUCLEOTIDE SEQUENCE</scope>
    <source>
        <strain evidence="2">NBC_01482</strain>
    </source>
</reference>
<feature type="region of interest" description="Disordered" evidence="1">
    <location>
        <begin position="22"/>
        <end position="57"/>
    </location>
</feature>
<evidence type="ECO:0000313" key="3">
    <source>
        <dbReference type="Proteomes" id="UP001432062"/>
    </source>
</evidence>
<keyword evidence="3" id="KW-1185">Reference proteome</keyword>
<evidence type="ECO:0000313" key="2">
    <source>
        <dbReference type="EMBL" id="WUV50784.1"/>
    </source>
</evidence>
<protein>
    <recommendedName>
        <fullName evidence="4">Antitoxin</fullName>
    </recommendedName>
</protein>
<gene>
    <name evidence="2" type="ORF">OG563_22835</name>
</gene>